<dbReference type="InterPro" id="IPR012334">
    <property type="entry name" value="Pectin_lyas_fold"/>
</dbReference>
<dbReference type="SUPFAM" id="SSF51126">
    <property type="entry name" value="Pectin lyase-like"/>
    <property type="match status" value="1"/>
</dbReference>
<dbReference type="GO" id="GO:0005576">
    <property type="term" value="C:extracellular region"/>
    <property type="evidence" value="ECO:0007669"/>
    <property type="project" value="UniProtKB-SubCell"/>
</dbReference>
<evidence type="ECO:0000313" key="7">
    <source>
        <dbReference type="Proteomes" id="UP000296468"/>
    </source>
</evidence>
<dbReference type="KEGG" id="pvk:EPZ47_08435"/>
<dbReference type="AlphaFoldDB" id="A0A4P7PDZ0"/>
<dbReference type="InterPro" id="IPR001343">
    <property type="entry name" value="Hemolysn_Ca-bd"/>
</dbReference>
<dbReference type="Gene3D" id="2.160.20.10">
    <property type="entry name" value="Single-stranded right-handed beta-helix, Pectin lyase-like"/>
    <property type="match status" value="1"/>
</dbReference>
<dbReference type="InterPro" id="IPR011049">
    <property type="entry name" value="Serralysin-like_metalloprot_C"/>
</dbReference>
<evidence type="ECO:0000256" key="3">
    <source>
        <dbReference type="ARBA" id="ARBA00022837"/>
    </source>
</evidence>
<proteinExistence type="predicted"/>
<protein>
    <recommendedName>
        <fullName evidence="8">Mannuronan 5-epimerase</fullName>
    </recommendedName>
</protein>
<feature type="signal peptide" evidence="5">
    <location>
        <begin position="1"/>
        <end position="30"/>
    </location>
</feature>
<dbReference type="PRINTS" id="PR00313">
    <property type="entry name" value="CABNDNGRPT"/>
</dbReference>
<dbReference type="PANTHER" id="PTHR38340">
    <property type="entry name" value="S-LAYER PROTEIN"/>
    <property type="match status" value="1"/>
</dbReference>
<dbReference type="InterPro" id="IPR050557">
    <property type="entry name" value="RTX_toxin/Mannuronan_C5-epim"/>
</dbReference>
<feature type="chain" id="PRO_5020966924" description="Mannuronan 5-epimerase" evidence="5">
    <location>
        <begin position="31"/>
        <end position="571"/>
    </location>
</feature>
<dbReference type="InterPro" id="IPR006626">
    <property type="entry name" value="PbH1"/>
</dbReference>
<dbReference type="Pfam" id="PF00353">
    <property type="entry name" value="HemolysinCabind"/>
    <property type="match status" value="2"/>
</dbReference>
<keyword evidence="3" id="KW-0106">Calcium</keyword>
<dbReference type="SMART" id="SM00710">
    <property type="entry name" value="PbH1"/>
    <property type="match status" value="5"/>
</dbReference>
<dbReference type="PANTHER" id="PTHR38340:SF1">
    <property type="entry name" value="S-LAYER PROTEIN"/>
    <property type="match status" value="1"/>
</dbReference>
<dbReference type="EMBL" id="CP035088">
    <property type="protein sequence ID" value="QBZ88736.1"/>
    <property type="molecule type" value="Genomic_DNA"/>
</dbReference>
<evidence type="ECO:0000313" key="6">
    <source>
        <dbReference type="EMBL" id="QBZ88736.1"/>
    </source>
</evidence>
<evidence type="ECO:0000256" key="1">
    <source>
        <dbReference type="ARBA" id="ARBA00004613"/>
    </source>
</evidence>
<dbReference type="OrthoDB" id="7329412at2"/>
<evidence type="ECO:0000256" key="2">
    <source>
        <dbReference type="ARBA" id="ARBA00022525"/>
    </source>
</evidence>
<evidence type="ECO:0000256" key="5">
    <source>
        <dbReference type="SAM" id="SignalP"/>
    </source>
</evidence>
<reference evidence="6 7" key="1">
    <citation type="journal article" date="2019" name="Front. Microbiol.">
        <title>In silico and Genetic Analyses of Cyclic Lipopeptide Synthetic Gene Clusters in Pseudomonas sp. 11K1.</title>
        <authorList>
            <person name="Zhao H."/>
            <person name="Liu Y.P."/>
            <person name="Zhang L.Q."/>
        </authorList>
    </citation>
    <scope>NUCLEOTIDE SEQUENCE [LARGE SCALE GENOMIC DNA]</scope>
    <source>
        <strain evidence="6 7">11K1</strain>
    </source>
</reference>
<accession>A0A4P7PDZ0</accession>
<dbReference type="RefSeq" id="WP_135844361.1">
    <property type="nucleotide sequence ID" value="NZ_CP035088.1"/>
</dbReference>
<gene>
    <name evidence="6" type="ORF">EPZ47_08435</name>
</gene>
<dbReference type="SUPFAM" id="SSF51120">
    <property type="entry name" value="beta-Roll"/>
    <property type="match status" value="1"/>
</dbReference>
<keyword evidence="5" id="KW-0732">Signal</keyword>
<dbReference type="InterPro" id="IPR011050">
    <property type="entry name" value="Pectin_lyase_fold/virulence"/>
</dbReference>
<organism evidence="6 7">
    <name type="scientific">Pseudomonas viciae</name>
    <dbReference type="NCBI Taxonomy" id="2505979"/>
    <lineage>
        <taxon>Bacteria</taxon>
        <taxon>Pseudomonadati</taxon>
        <taxon>Pseudomonadota</taxon>
        <taxon>Gammaproteobacteria</taxon>
        <taxon>Pseudomonadales</taxon>
        <taxon>Pseudomonadaceae</taxon>
        <taxon>Pseudomonas</taxon>
    </lineage>
</organism>
<dbReference type="Proteomes" id="UP000296468">
    <property type="component" value="Chromosome"/>
</dbReference>
<dbReference type="GO" id="GO:0005509">
    <property type="term" value="F:calcium ion binding"/>
    <property type="evidence" value="ECO:0007669"/>
    <property type="project" value="InterPro"/>
</dbReference>
<feature type="region of interest" description="Disordered" evidence="4">
    <location>
        <begin position="320"/>
        <end position="341"/>
    </location>
</feature>
<keyword evidence="2" id="KW-0964">Secreted</keyword>
<dbReference type="Gene3D" id="2.150.10.10">
    <property type="entry name" value="Serralysin-like metalloprotease, C-terminal"/>
    <property type="match status" value="1"/>
</dbReference>
<evidence type="ECO:0008006" key="8">
    <source>
        <dbReference type="Google" id="ProtNLM"/>
    </source>
</evidence>
<sequence length="571" mass="61844">MQVKIKKTGATALNTVIIITLGFIPTHSIAQPTTPHPQTEPRYINALPYTIEKSGHYKLATSLDTTTDGISVAADNVIIDLNGQSITGPLTTDTTSSGIVSFGHHHIEIRNGKIRGFQHGVYLSGYADKAQTSKDLGPGGHVIEHLSISQSSFRGIRTEGQNTVIRENKISNVGGDMTSDNAYAMGIETYGEKTLILNNQVEEVRGTGAADIGEGVGISLTRFGSGSIVKGNRITNNSLEIPTDSPGWTTRSRSSYGIWVGGDGISDVLVADNTIKNFQQGITFKRSESGALGGNNVTASFIPYYLPDNHKRTRVRDLGGNSSDEQNLLLKPGRATPGQVETVEPPISTYLSPLHRLMSPAFLPVSKTRVGQKTIEGKNAANMVDYWHPLYPGRAKHPIYVDLATGRAWNCCETDHLINIQGAQGTPYEDVLQGDDKTNLLAGGLGNDRIDGREGDDYLFGDEGDDELWGAKGNDFFDGGPGNDVMWGGPDVDTFAFWKRSGIDHDTIGDFSVSTTEQDIVDFAGAFHSYEEVMEATTQVDEDIIITLTTDDSITLKNVQKEDLRPASFKF</sequence>
<evidence type="ECO:0000256" key="4">
    <source>
        <dbReference type="SAM" id="MobiDB-lite"/>
    </source>
</evidence>
<comment type="subcellular location">
    <subcellularLocation>
        <location evidence="1">Secreted</location>
    </subcellularLocation>
</comment>
<name>A0A4P7PDZ0_9PSED</name>